<dbReference type="InterPro" id="IPR020472">
    <property type="entry name" value="WD40_PAC1"/>
</dbReference>
<comment type="subcellular location">
    <subcellularLocation>
        <location evidence="2">Cytoplasm</location>
    </subcellularLocation>
    <subcellularLocation>
        <location evidence="1">Nucleus</location>
    </subcellularLocation>
</comment>
<dbReference type="PANTHER" id="PTHR44111:SF1">
    <property type="entry name" value="ELONGATOR COMPLEX PROTEIN 2"/>
    <property type="match status" value="1"/>
</dbReference>
<dbReference type="OrthoDB" id="27911at2759"/>
<dbReference type="SUPFAM" id="SSF50978">
    <property type="entry name" value="WD40 repeat-like"/>
    <property type="match status" value="1"/>
</dbReference>
<keyword evidence="7 11" id="KW-0853">WD repeat</keyword>
<sequence>MSQKIKIATEFISIGCNKVAQVAAWAKNGLVAYGANNFVALYYPTNPEARGVVVTLSGHTACVNCVDFINRGDEREQTNVAIVSGSADKTARIWKKTSTGRYVSSAVLLGHSGSINTLGVVRARSILTGRDIVATGSADGTIKIWERTIENETEDKVECLQTIDCETKYPLALAITYLPNTQAAGGTERRVVLYIMVDGKFVESISLQGHENWIRSLSFASTASSISASTESPKNVYAICDGDLLLASASQDKYVRLWKISRIGEEMNGEDKTTGEYATEKGGDYVKKENDSGILTDDIISALQESALSDDKVQLSTRAHIIEVDVSRQADETKRRQRYSIMFEALLMGHDDWVYSVDWQPARFIKDATNNLVYHQPLCLLTSSSDKSMMIWKPEPDTGIWVNSVRVGEIGGYALGLYGGLFGPDGKHILAHGHTGAFHLWKMITENEDNQHWRPQISISGHFKAVQSITWDPLFRFLVSVSLDQTARLYAPWRRNTDEGKQLMTWHEIARPQIHGYDIQCISFVDEWKYVSGSDEKVIRAFSAPKTFVESLSKLTNSLSTNKEASSSRPIGANLPALGLSNKAVFESDIEKLENEEFLNRQSYANPSATPSSLTETMERPPFEEHLLQHTLWPEIYKLYGHGYELISVASSHNGKIVASSCKATTPEHAVIRLFDTATWKEILNPLQSHSLTVTQIQFSHSDRYLLTVSRDRMWSLFERCEAVPPYKLVTKNKAHARIIWDCSWSHDDLLFATGSRDKSVKIWRQVENKDSSSWSAVTTLKFAEAVTALDFAGCLINGCYILAAGLENGDILLYQSKLSDASKWTCLHAVEKYLSHISTVTRLVWRKPQNNDVGTLQLASCATDHSVRLFNVIYEQSLQFSSPLWNMHSSLALFVSGHAQHGFSPGDGCVKGEVAEVVEEAVEELESSFCDAIS</sequence>
<dbReference type="GO" id="GO:0002098">
    <property type="term" value="P:tRNA wobble uridine modification"/>
    <property type="evidence" value="ECO:0007669"/>
    <property type="project" value="InterPro"/>
</dbReference>
<reference evidence="12" key="1">
    <citation type="submission" date="2021-06" db="EMBL/GenBank/DDBJ databases">
        <authorList>
            <person name="Kallberg Y."/>
            <person name="Tangrot J."/>
            <person name="Rosling A."/>
        </authorList>
    </citation>
    <scope>NUCLEOTIDE SEQUENCE</scope>
    <source>
        <strain evidence="12">BR232B</strain>
    </source>
</reference>
<keyword evidence="8" id="KW-0819">tRNA processing</keyword>
<evidence type="ECO:0000256" key="6">
    <source>
        <dbReference type="ARBA" id="ARBA00022490"/>
    </source>
</evidence>
<evidence type="ECO:0000256" key="7">
    <source>
        <dbReference type="ARBA" id="ARBA00022574"/>
    </source>
</evidence>
<dbReference type="FunFam" id="2.130.10.10:FF:000400">
    <property type="entry name" value="Elongator acetyltransferase complex subunit 2"/>
    <property type="match status" value="1"/>
</dbReference>
<accession>A0A9N8W225</accession>
<name>A0A9N8W225_9GLOM</name>
<dbReference type="SUPFAM" id="SSF50998">
    <property type="entry name" value="Quinoprotein alcohol dehydrogenase-like"/>
    <property type="match status" value="1"/>
</dbReference>
<comment type="caution">
    <text evidence="12">The sequence shown here is derived from an EMBL/GenBank/DDBJ whole genome shotgun (WGS) entry which is preliminary data.</text>
</comment>
<evidence type="ECO:0000256" key="8">
    <source>
        <dbReference type="ARBA" id="ARBA00022694"/>
    </source>
</evidence>
<gene>
    <name evidence="12" type="ORF">PBRASI_LOCUS1090</name>
</gene>
<evidence type="ECO:0000256" key="9">
    <source>
        <dbReference type="ARBA" id="ARBA00022737"/>
    </source>
</evidence>
<dbReference type="InterPro" id="IPR015943">
    <property type="entry name" value="WD40/YVTN_repeat-like_dom_sf"/>
</dbReference>
<keyword evidence="6" id="KW-0963">Cytoplasm</keyword>
<dbReference type="InterPro" id="IPR037289">
    <property type="entry name" value="Elp2"/>
</dbReference>
<comment type="pathway">
    <text evidence="3">tRNA modification; 5-methoxycarbonylmethyl-2-thiouridine-tRNA biosynthesis.</text>
</comment>
<dbReference type="InterPro" id="IPR001680">
    <property type="entry name" value="WD40_rpt"/>
</dbReference>
<feature type="repeat" description="WD" evidence="11">
    <location>
        <begin position="733"/>
        <end position="764"/>
    </location>
</feature>
<feature type="repeat" description="WD" evidence="11">
    <location>
        <begin position="459"/>
        <end position="490"/>
    </location>
</feature>
<dbReference type="AlphaFoldDB" id="A0A9N8W225"/>
<evidence type="ECO:0000256" key="3">
    <source>
        <dbReference type="ARBA" id="ARBA00005043"/>
    </source>
</evidence>
<dbReference type="InterPro" id="IPR011047">
    <property type="entry name" value="Quinoprotein_ADH-like_sf"/>
</dbReference>
<keyword evidence="10" id="KW-0539">Nucleus</keyword>
<evidence type="ECO:0000256" key="11">
    <source>
        <dbReference type="PROSITE-ProRule" id="PRU00221"/>
    </source>
</evidence>
<proteinExistence type="inferred from homology"/>
<dbReference type="InterPro" id="IPR036322">
    <property type="entry name" value="WD40_repeat_dom_sf"/>
</dbReference>
<dbReference type="SMART" id="SM00320">
    <property type="entry name" value="WD40"/>
    <property type="match status" value="11"/>
</dbReference>
<evidence type="ECO:0000313" key="13">
    <source>
        <dbReference type="Proteomes" id="UP000789739"/>
    </source>
</evidence>
<dbReference type="Pfam" id="PF00400">
    <property type="entry name" value="WD40"/>
    <property type="match status" value="7"/>
</dbReference>
<dbReference type="GO" id="GO:0005737">
    <property type="term" value="C:cytoplasm"/>
    <property type="evidence" value="ECO:0007669"/>
    <property type="project" value="UniProtKB-SubCell"/>
</dbReference>
<dbReference type="PROSITE" id="PS50082">
    <property type="entry name" value="WD_REPEATS_2"/>
    <property type="match status" value="3"/>
</dbReference>
<organism evidence="12 13">
    <name type="scientific">Paraglomus brasilianum</name>
    <dbReference type="NCBI Taxonomy" id="144538"/>
    <lineage>
        <taxon>Eukaryota</taxon>
        <taxon>Fungi</taxon>
        <taxon>Fungi incertae sedis</taxon>
        <taxon>Mucoromycota</taxon>
        <taxon>Glomeromycotina</taxon>
        <taxon>Glomeromycetes</taxon>
        <taxon>Paraglomerales</taxon>
        <taxon>Paraglomeraceae</taxon>
        <taxon>Paraglomus</taxon>
    </lineage>
</organism>
<dbReference type="GO" id="GO:0033588">
    <property type="term" value="C:elongator holoenzyme complex"/>
    <property type="evidence" value="ECO:0007669"/>
    <property type="project" value="InterPro"/>
</dbReference>
<comment type="similarity">
    <text evidence="4">Belongs to the WD repeat ELP2 family.</text>
</comment>
<dbReference type="EMBL" id="CAJVPI010000065">
    <property type="protein sequence ID" value="CAG8471419.1"/>
    <property type="molecule type" value="Genomic_DNA"/>
</dbReference>
<dbReference type="Gene3D" id="2.130.10.10">
    <property type="entry name" value="YVTN repeat-like/Quinoprotein amine dehydrogenase"/>
    <property type="match status" value="3"/>
</dbReference>
<protein>
    <recommendedName>
        <fullName evidence="5">Elongator complex protein 2</fullName>
    </recommendedName>
</protein>
<dbReference type="PRINTS" id="PR00320">
    <property type="entry name" value="GPROTEINBRPT"/>
</dbReference>
<dbReference type="GO" id="GO:0005634">
    <property type="term" value="C:nucleus"/>
    <property type="evidence" value="ECO:0007669"/>
    <property type="project" value="UniProtKB-SubCell"/>
</dbReference>
<dbReference type="PROSITE" id="PS50294">
    <property type="entry name" value="WD_REPEATS_REGION"/>
    <property type="match status" value="1"/>
</dbReference>
<evidence type="ECO:0000256" key="2">
    <source>
        <dbReference type="ARBA" id="ARBA00004496"/>
    </source>
</evidence>
<dbReference type="Proteomes" id="UP000789739">
    <property type="component" value="Unassembled WGS sequence"/>
</dbReference>
<evidence type="ECO:0000256" key="4">
    <source>
        <dbReference type="ARBA" id="ARBA00005881"/>
    </source>
</evidence>
<evidence type="ECO:0000256" key="10">
    <source>
        <dbReference type="ARBA" id="ARBA00023242"/>
    </source>
</evidence>
<keyword evidence="13" id="KW-1185">Reference proteome</keyword>
<evidence type="ECO:0000256" key="5">
    <source>
        <dbReference type="ARBA" id="ARBA00020267"/>
    </source>
</evidence>
<keyword evidence="9" id="KW-0677">Repeat</keyword>
<feature type="repeat" description="WD" evidence="11">
    <location>
        <begin position="108"/>
        <end position="146"/>
    </location>
</feature>
<dbReference type="PANTHER" id="PTHR44111">
    <property type="entry name" value="ELONGATOR COMPLEX PROTEIN 2"/>
    <property type="match status" value="1"/>
</dbReference>
<evidence type="ECO:0000256" key="1">
    <source>
        <dbReference type="ARBA" id="ARBA00004123"/>
    </source>
</evidence>
<evidence type="ECO:0000313" key="12">
    <source>
        <dbReference type="EMBL" id="CAG8471419.1"/>
    </source>
</evidence>